<dbReference type="AlphaFoldDB" id="A0A9W4KX06"/>
<organism evidence="1 2">
    <name type="scientific">Peribacillus simplex</name>
    <dbReference type="NCBI Taxonomy" id="1478"/>
    <lineage>
        <taxon>Bacteria</taxon>
        <taxon>Bacillati</taxon>
        <taxon>Bacillota</taxon>
        <taxon>Bacilli</taxon>
        <taxon>Bacillales</taxon>
        <taxon>Bacillaceae</taxon>
        <taxon>Peribacillus</taxon>
    </lineage>
</organism>
<proteinExistence type="predicted"/>
<protein>
    <submittedName>
        <fullName evidence="1">Uncharacterized protein</fullName>
    </submittedName>
</protein>
<sequence>MQFPYDQKGRGRRWLKQQKETFNCMVVEMRPSCVYTDFPIKVGTGKIAFLMGETQFNVTFSNE</sequence>
<comment type="caution">
    <text evidence="1">The sequence shown here is derived from an EMBL/GenBank/DDBJ whole genome shotgun (WGS) entry which is preliminary data.</text>
</comment>
<name>A0A9W4KX06_9BACI</name>
<reference evidence="1" key="1">
    <citation type="submission" date="2021-11" db="EMBL/GenBank/DDBJ databases">
        <authorList>
            <person name="Bulgarelli D."/>
        </authorList>
    </citation>
    <scope>NUCLEOTIDE SEQUENCE</scope>
    <source>
        <strain evidence="1">Bi133</strain>
    </source>
</reference>
<gene>
    <name evidence="1" type="ORF">SRABI133_02595</name>
</gene>
<accession>A0A9W4KX06</accession>
<dbReference type="Proteomes" id="UP000789326">
    <property type="component" value="Unassembled WGS sequence"/>
</dbReference>
<evidence type="ECO:0000313" key="2">
    <source>
        <dbReference type="Proteomes" id="UP000789326"/>
    </source>
</evidence>
<evidence type="ECO:0000313" key="1">
    <source>
        <dbReference type="EMBL" id="CAH0229222.1"/>
    </source>
</evidence>
<dbReference type="EMBL" id="CAKKMG010000032">
    <property type="protein sequence ID" value="CAH0229222.1"/>
    <property type="molecule type" value="Genomic_DNA"/>
</dbReference>